<dbReference type="OrthoDB" id="7862313at2759"/>
<dbReference type="Pfam" id="PF03810">
    <property type="entry name" value="IBN_N"/>
    <property type="match status" value="1"/>
</dbReference>
<keyword evidence="5" id="KW-0677">Repeat</keyword>
<dbReference type="InterPro" id="IPR021133">
    <property type="entry name" value="HEAT_type_2"/>
</dbReference>
<comment type="subcellular location">
    <subcellularLocation>
        <location evidence="2">Cytoplasm</location>
    </subcellularLocation>
    <subcellularLocation>
        <location evidence="1">Nucleus</location>
    </subcellularLocation>
</comment>
<keyword evidence="4" id="KW-0963">Cytoplasm</keyword>
<evidence type="ECO:0000256" key="4">
    <source>
        <dbReference type="ARBA" id="ARBA00022490"/>
    </source>
</evidence>
<dbReference type="GO" id="GO:0005737">
    <property type="term" value="C:cytoplasm"/>
    <property type="evidence" value="ECO:0007669"/>
    <property type="project" value="UniProtKB-SubCell"/>
</dbReference>
<feature type="repeat" description="HEAT" evidence="8">
    <location>
        <begin position="390"/>
        <end position="426"/>
    </location>
</feature>
<dbReference type="STRING" id="6573.A0A210PE81"/>
<dbReference type="PANTHER" id="PTHR10527">
    <property type="entry name" value="IMPORTIN BETA"/>
    <property type="match status" value="1"/>
</dbReference>
<dbReference type="GO" id="GO:0005634">
    <property type="term" value="C:nucleus"/>
    <property type="evidence" value="ECO:0007669"/>
    <property type="project" value="UniProtKB-SubCell"/>
</dbReference>
<dbReference type="InterPro" id="IPR040122">
    <property type="entry name" value="Importin_beta"/>
</dbReference>
<evidence type="ECO:0000313" key="10">
    <source>
        <dbReference type="EMBL" id="OWF34795.1"/>
    </source>
</evidence>
<dbReference type="Pfam" id="PF13513">
    <property type="entry name" value="HEAT_EZ"/>
    <property type="match status" value="1"/>
</dbReference>
<dbReference type="Pfam" id="PF02985">
    <property type="entry name" value="HEAT"/>
    <property type="match status" value="1"/>
</dbReference>
<proteinExistence type="predicted"/>
<dbReference type="GO" id="GO:0031267">
    <property type="term" value="F:small GTPase binding"/>
    <property type="evidence" value="ECO:0007669"/>
    <property type="project" value="InterPro"/>
</dbReference>
<keyword evidence="6" id="KW-0653">Protein transport</keyword>
<evidence type="ECO:0000313" key="11">
    <source>
        <dbReference type="Proteomes" id="UP000242188"/>
    </source>
</evidence>
<dbReference type="InterPro" id="IPR000357">
    <property type="entry name" value="HEAT"/>
</dbReference>
<evidence type="ECO:0000256" key="1">
    <source>
        <dbReference type="ARBA" id="ARBA00004123"/>
    </source>
</evidence>
<keyword evidence="7" id="KW-0539">Nucleus</keyword>
<evidence type="ECO:0000256" key="5">
    <source>
        <dbReference type="ARBA" id="ARBA00022737"/>
    </source>
</evidence>
<evidence type="ECO:0000259" key="9">
    <source>
        <dbReference type="PROSITE" id="PS50166"/>
    </source>
</evidence>
<dbReference type="PROSITE" id="PS50077">
    <property type="entry name" value="HEAT_REPEAT"/>
    <property type="match status" value="2"/>
</dbReference>
<accession>A0A210PE81</accession>
<dbReference type="InterPro" id="IPR011989">
    <property type="entry name" value="ARM-like"/>
</dbReference>
<dbReference type="InterPro" id="IPR001494">
    <property type="entry name" value="Importin-beta_N"/>
</dbReference>
<keyword evidence="11" id="KW-1185">Reference proteome</keyword>
<name>A0A210PE81_MIZYE</name>
<evidence type="ECO:0000256" key="7">
    <source>
        <dbReference type="ARBA" id="ARBA00023242"/>
    </source>
</evidence>
<evidence type="ECO:0000256" key="2">
    <source>
        <dbReference type="ARBA" id="ARBA00004496"/>
    </source>
</evidence>
<keyword evidence="3" id="KW-0813">Transport</keyword>
<reference evidence="10 11" key="1">
    <citation type="journal article" date="2017" name="Nat. Ecol. Evol.">
        <title>Scallop genome provides insights into evolution of bilaterian karyotype and development.</title>
        <authorList>
            <person name="Wang S."/>
            <person name="Zhang J."/>
            <person name="Jiao W."/>
            <person name="Li J."/>
            <person name="Xun X."/>
            <person name="Sun Y."/>
            <person name="Guo X."/>
            <person name="Huan P."/>
            <person name="Dong B."/>
            <person name="Zhang L."/>
            <person name="Hu X."/>
            <person name="Sun X."/>
            <person name="Wang J."/>
            <person name="Zhao C."/>
            <person name="Wang Y."/>
            <person name="Wang D."/>
            <person name="Huang X."/>
            <person name="Wang R."/>
            <person name="Lv J."/>
            <person name="Li Y."/>
            <person name="Zhang Z."/>
            <person name="Liu B."/>
            <person name="Lu W."/>
            <person name="Hui Y."/>
            <person name="Liang J."/>
            <person name="Zhou Z."/>
            <person name="Hou R."/>
            <person name="Li X."/>
            <person name="Liu Y."/>
            <person name="Li H."/>
            <person name="Ning X."/>
            <person name="Lin Y."/>
            <person name="Zhao L."/>
            <person name="Xing Q."/>
            <person name="Dou J."/>
            <person name="Li Y."/>
            <person name="Mao J."/>
            <person name="Guo H."/>
            <person name="Dou H."/>
            <person name="Li T."/>
            <person name="Mu C."/>
            <person name="Jiang W."/>
            <person name="Fu Q."/>
            <person name="Fu X."/>
            <person name="Miao Y."/>
            <person name="Liu J."/>
            <person name="Yu Q."/>
            <person name="Li R."/>
            <person name="Liao H."/>
            <person name="Li X."/>
            <person name="Kong Y."/>
            <person name="Jiang Z."/>
            <person name="Chourrout D."/>
            <person name="Li R."/>
            <person name="Bao Z."/>
        </authorList>
    </citation>
    <scope>NUCLEOTIDE SEQUENCE [LARGE SCALE GENOMIC DNA]</scope>
    <source>
        <strain evidence="10 11">PY_sf001</strain>
    </source>
</reference>
<evidence type="ECO:0000256" key="6">
    <source>
        <dbReference type="ARBA" id="ARBA00022927"/>
    </source>
</evidence>
<evidence type="ECO:0000256" key="3">
    <source>
        <dbReference type="ARBA" id="ARBA00022448"/>
    </source>
</evidence>
<dbReference type="GO" id="GO:0006606">
    <property type="term" value="P:protein import into nucleus"/>
    <property type="evidence" value="ECO:0007669"/>
    <property type="project" value="InterPro"/>
</dbReference>
<dbReference type="InterPro" id="IPR016024">
    <property type="entry name" value="ARM-type_fold"/>
</dbReference>
<evidence type="ECO:0000256" key="8">
    <source>
        <dbReference type="PROSITE-ProRule" id="PRU00103"/>
    </source>
</evidence>
<feature type="domain" description="Importin N-terminal" evidence="9">
    <location>
        <begin position="23"/>
        <end position="91"/>
    </location>
</feature>
<dbReference type="Gene3D" id="1.25.10.10">
    <property type="entry name" value="Leucine-rich Repeat Variant"/>
    <property type="match status" value="1"/>
</dbReference>
<gene>
    <name evidence="10" type="ORF">KP79_PYT14194</name>
</gene>
<sequence>MASNLEETLGKLLVPDNNTIQLATQQLKELFKDPNIVPGLCQVLGSSQVPQVRQFAAVLLRRKIQKGRQYRALPENIIANIRDNILQILVQEPEKSVRNSISQVIAVVAKHDLPTNSWPQLLQFLGVSCKSQTLLERETGVFVLHSVAAGAGEQLKPHLASLLQMLSVVVNDAESLLVPYYSIRTITELIFFIGEDEKVRYILQSVPYMSILMLDLLCLQEKACEMLEVFDEMLECEVNIIVPYMKTVVDFCLEVAGTATLGDSVRVKAMSFIASFVKLKKKAFLKQKLVNPVLNVIFPVMCAGSEDDEEDEDEIIDEVEAQKPSVYGPQVIDTMALHLPPDKFIPNLMAIVEPAILSETASHRRAAYLALAVVVEGCADYITNKHLQAVLQCVVKGLNDPDQQVRNSALFALGQFSEHLQPDISKFASELLPLLFQYLGRATQEADKNPKGLTKSYYALEMFCENLGKDILPYLSTLMEHLINVLKTSPTNRPKELAISALGATVNAAKEGMKPYFPVIIEQFKGYLMAGEDEEMRKLQIQTLDTLGVLARGVGLETFLPLTKECAQLGLNLLHNVDDPDLRRCVYGLFASLSSIMKGDIGPYLENLITHMIGSLKSTEGVKAHVKVAEEQVSIFNEEDFGEEEDISQEDDEEDDEQHIEGISVENAFVDEKEDTCCALGELAANSGAVFFPYLEKSFKEVTDMMDYPAQGVKRSASAALGQMCICVHKANTDSPTLDTQTALTAMLNTVVVKYLELIKTDVDREIVMTVIDTLSEMLDKIGQPVLQVQGARDAILSRMKEVFTHKLACQDQDEDEDDEDEEAEFDGMLIESAGDVLPLMAKLIGGPEFLPFFSSFLQDLVKRLKETSAVSEKSFAVGTLAEIVQACGTSIVPFTDTLYPLFMKMVKDEDDEVRSNSVFAVGVLLATSGETLFSRYPEVLKCLFDAMSKAENPRLLDNICAATCRMIMANKAGVPMSQVVPVVMQCLPLKEDFEENETVYKCLYELYSSCNEEILKQTPKLLEVVSQVLGSEGLKDETQSMLIQMVKMIQKQFPEDFKAITKSLPPEQGSKLETCLTYTNGAAS</sequence>
<dbReference type="EMBL" id="NEDP02076750">
    <property type="protein sequence ID" value="OWF34795.1"/>
    <property type="molecule type" value="Genomic_DNA"/>
</dbReference>
<dbReference type="Pfam" id="PF25780">
    <property type="entry name" value="TPR_IPO5"/>
    <property type="match status" value="1"/>
</dbReference>
<dbReference type="Proteomes" id="UP000242188">
    <property type="component" value="Unassembled WGS sequence"/>
</dbReference>
<comment type="caution">
    <text evidence="10">The sequence shown here is derived from an EMBL/GenBank/DDBJ whole genome shotgun (WGS) entry which is preliminary data.</text>
</comment>
<feature type="repeat" description="HEAT" evidence="8">
    <location>
        <begin position="899"/>
        <end position="937"/>
    </location>
</feature>
<dbReference type="InterPro" id="IPR057672">
    <property type="entry name" value="TPR_IPO4/5"/>
</dbReference>
<dbReference type="SMART" id="SM00913">
    <property type="entry name" value="IBN_N"/>
    <property type="match status" value="1"/>
</dbReference>
<dbReference type="PROSITE" id="PS50166">
    <property type="entry name" value="IMPORTIN_B_NT"/>
    <property type="match status" value="1"/>
</dbReference>
<dbReference type="SUPFAM" id="SSF48371">
    <property type="entry name" value="ARM repeat"/>
    <property type="match status" value="2"/>
</dbReference>
<dbReference type="AlphaFoldDB" id="A0A210PE81"/>
<protein>
    <submittedName>
        <fullName evidence="10">Importin-4</fullName>
    </submittedName>
</protein>
<organism evidence="10 11">
    <name type="scientific">Mizuhopecten yessoensis</name>
    <name type="common">Japanese scallop</name>
    <name type="synonym">Patinopecten yessoensis</name>
    <dbReference type="NCBI Taxonomy" id="6573"/>
    <lineage>
        <taxon>Eukaryota</taxon>
        <taxon>Metazoa</taxon>
        <taxon>Spiralia</taxon>
        <taxon>Lophotrochozoa</taxon>
        <taxon>Mollusca</taxon>
        <taxon>Bivalvia</taxon>
        <taxon>Autobranchia</taxon>
        <taxon>Pteriomorphia</taxon>
        <taxon>Pectinida</taxon>
        <taxon>Pectinoidea</taxon>
        <taxon>Pectinidae</taxon>
        <taxon>Mizuhopecten</taxon>
    </lineage>
</organism>